<accession>A0A1M4SMY3</accession>
<dbReference type="AlphaFoldDB" id="A0A1M4SMY3"/>
<evidence type="ECO:0000259" key="1">
    <source>
        <dbReference type="Pfam" id="PF20097"/>
    </source>
</evidence>
<evidence type="ECO:0000313" key="2">
    <source>
        <dbReference type="EMBL" id="SHE33593.1"/>
    </source>
</evidence>
<name>A0A1M4SMY3_9LACT</name>
<dbReference type="InterPro" id="IPR045504">
    <property type="entry name" value="DUF6487"/>
</dbReference>
<sequence length="69" mass="7844">MKCPYCEEEMDKGFVQSARNIFWSTEEKKLVFAPGKSDDIPIASGFNGATKESYFCKNCKKIIIDLIND</sequence>
<feature type="domain" description="DUF6487" evidence="1">
    <location>
        <begin position="3"/>
        <end position="66"/>
    </location>
</feature>
<dbReference type="Pfam" id="PF20097">
    <property type="entry name" value="DUF6487"/>
    <property type="match status" value="1"/>
</dbReference>
<dbReference type="OrthoDB" id="384892at2"/>
<gene>
    <name evidence="2" type="ORF">SAMN02745249_00236</name>
</gene>
<keyword evidence="3" id="KW-1185">Reference proteome</keyword>
<dbReference type="Proteomes" id="UP000184128">
    <property type="component" value="Unassembled WGS sequence"/>
</dbReference>
<dbReference type="RefSeq" id="WP_073294951.1">
    <property type="nucleotide sequence ID" value="NZ_FQUF01000003.1"/>
</dbReference>
<proteinExistence type="predicted"/>
<reference evidence="2 3" key="1">
    <citation type="submission" date="2016-11" db="EMBL/GenBank/DDBJ databases">
        <authorList>
            <person name="Jaros S."/>
            <person name="Januszkiewicz K."/>
            <person name="Wedrychowicz H."/>
        </authorList>
    </citation>
    <scope>NUCLEOTIDE SEQUENCE [LARGE SCALE GENOMIC DNA]</scope>
    <source>
        <strain evidence="2 3">DSM 15692</strain>
    </source>
</reference>
<protein>
    <recommendedName>
        <fullName evidence="1">DUF6487 domain-containing protein</fullName>
    </recommendedName>
</protein>
<evidence type="ECO:0000313" key="3">
    <source>
        <dbReference type="Proteomes" id="UP000184128"/>
    </source>
</evidence>
<organism evidence="2 3">
    <name type="scientific">Atopostipes suicloacalis DSM 15692</name>
    <dbReference type="NCBI Taxonomy" id="1121025"/>
    <lineage>
        <taxon>Bacteria</taxon>
        <taxon>Bacillati</taxon>
        <taxon>Bacillota</taxon>
        <taxon>Bacilli</taxon>
        <taxon>Lactobacillales</taxon>
        <taxon>Carnobacteriaceae</taxon>
        <taxon>Atopostipes</taxon>
    </lineage>
</organism>
<dbReference type="EMBL" id="FQUF01000003">
    <property type="protein sequence ID" value="SHE33593.1"/>
    <property type="molecule type" value="Genomic_DNA"/>
</dbReference>